<evidence type="ECO:0000256" key="2">
    <source>
        <dbReference type="ARBA" id="ARBA00022448"/>
    </source>
</evidence>
<dbReference type="EMBL" id="FOXR01000017">
    <property type="protein sequence ID" value="SFQ19461.1"/>
    <property type="molecule type" value="Genomic_DNA"/>
</dbReference>
<dbReference type="GO" id="GO:0055052">
    <property type="term" value="C:ATP-binding cassette (ABC) transporter complex, substrate-binding subunit-containing"/>
    <property type="evidence" value="ECO:0007669"/>
    <property type="project" value="TreeGrafter"/>
</dbReference>
<accession>A0A1I5WIL0</accession>
<keyword evidence="3 5" id="KW-0732">Signal</keyword>
<protein>
    <submittedName>
        <fullName evidence="6">Carbohydrate ABC transporter substrate-binding protein, CUT1 family</fullName>
    </submittedName>
</protein>
<dbReference type="OrthoDB" id="383712at2"/>
<dbReference type="SUPFAM" id="SSF53850">
    <property type="entry name" value="Periplasmic binding protein-like II"/>
    <property type="match status" value="1"/>
</dbReference>
<keyword evidence="2" id="KW-0813">Transport</keyword>
<reference evidence="6 7" key="1">
    <citation type="submission" date="2016-10" db="EMBL/GenBank/DDBJ databases">
        <authorList>
            <person name="de Groot N.N."/>
        </authorList>
    </citation>
    <scope>NUCLEOTIDE SEQUENCE [LARGE SCALE GENOMIC DNA]</scope>
    <source>
        <strain evidence="6 7">DSM 20678</strain>
    </source>
</reference>
<dbReference type="PANTHER" id="PTHR30061">
    <property type="entry name" value="MALTOSE-BINDING PERIPLASMIC PROTEIN"/>
    <property type="match status" value="1"/>
</dbReference>
<dbReference type="GO" id="GO:0015768">
    <property type="term" value="P:maltose transport"/>
    <property type="evidence" value="ECO:0007669"/>
    <property type="project" value="TreeGrafter"/>
</dbReference>
<dbReference type="PANTHER" id="PTHR30061:SF50">
    <property type="entry name" value="MALTOSE_MALTODEXTRIN-BINDING PERIPLASMIC PROTEIN"/>
    <property type="match status" value="1"/>
</dbReference>
<comment type="similarity">
    <text evidence="1">Belongs to the bacterial solute-binding protein 1 family.</text>
</comment>
<dbReference type="GO" id="GO:1901982">
    <property type="term" value="F:maltose binding"/>
    <property type="evidence" value="ECO:0007669"/>
    <property type="project" value="TreeGrafter"/>
</dbReference>
<dbReference type="GO" id="GO:0042956">
    <property type="term" value="P:maltodextrin transmembrane transport"/>
    <property type="evidence" value="ECO:0007669"/>
    <property type="project" value="TreeGrafter"/>
</dbReference>
<feature type="region of interest" description="Disordered" evidence="4">
    <location>
        <begin position="31"/>
        <end position="69"/>
    </location>
</feature>
<evidence type="ECO:0000256" key="5">
    <source>
        <dbReference type="SAM" id="SignalP"/>
    </source>
</evidence>
<dbReference type="STRING" id="937334.SAMN05444406_11716"/>
<proteinExistence type="inferred from homology"/>
<evidence type="ECO:0000256" key="4">
    <source>
        <dbReference type="SAM" id="MobiDB-lite"/>
    </source>
</evidence>
<feature type="compositionally biased region" description="Low complexity" evidence="4">
    <location>
        <begin position="31"/>
        <end position="66"/>
    </location>
</feature>
<gene>
    <name evidence="6" type="ORF">SAMN05444406_11716</name>
</gene>
<evidence type="ECO:0000313" key="6">
    <source>
        <dbReference type="EMBL" id="SFQ19461.1"/>
    </source>
</evidence>
<name>A0A1I5WIL0_9FIRM</name>
<sequence length="467" mass="51686">MGISKMPKAVCLCLAMVLFLVMLGGCSSQGNENGANQSSSAANQSGSSNNASESTDTGNSKSSQSTQKEKTKIVFWHNWATGPSGESIKKSVEEFNKSQDDIIVEPLFVATDAGDSITSKLLTAVAAGNPPDVMLASRYGIAEYMDAVTILNDLAERDNINADMFYEWAWEEATYDGQLLGLPYDGTARALFYNKDHFKEAGLDPEKPPLTISELEEYAKKLTIRENGKITRFGFIPWYGEGWLYTWGWAFGGEFYDKETGKVTANHPKIVEALTWMTSFAEQFGIENVTNFTSSAGSAAMNPFISGQLSMMVTGNWMIAQIEQYNPDLNYGISYIPTPDGKNFTTYVGGRALIIPKGVKNLEEAWTFVKWMCTSEEAQSLKKMTGEFSARPDVNAKIYGDDPRQKIFLEVLPNGKHRPVILAGNMMWDELAKAPDLVINKQGTPKEILDQITDKINSEIEKKKRSQ</sequence>
<feature type="chain" id="PRO_5011619087" evidence="5">
    <location>
        <begin position="31"/>
        <end position="467"/>
    </location>
</feature>
<feature type="signal peptide" evidence="5">
    <location>
        <begin position="1"/>
        <end position="30"/>
    </location>
</feature>
<dbReference type="RefSeq" id="WP_092282404.1">
    <property type="nucleotide sequence ID" value="NZ_FOXR01000017.1"/>
</dbReference>
<dbReference type="CDD" id="cd14748">
    <property type="entry name" value="PBP2_UgpB"/>
    <property type="match status" value="1"/>
</dbReference>
<dbReference type="Gene3D" id="3.40.190.10">
    <property type="entry name" value="Periplasmic binding protein-like II"/>
    <property type="match status" value="2"/>
</dbReference>
<dbReference type="PROSITE" id="PS51257">
    <property type="entry name" value="PROKAR_LIPOPROTEIN"/>
    <property type="match status" value="1"/>
</dbReference>
<organism evidence="6 7">
    <name type="scientific">Caldicoprobacter faecalis</name>
    <dbReference type="NCBI Taxonomy" id="937334"/>
    <lineage>
        <taxon>Bacteria</taxon>
        <taxon>Bacillati</taxon>
        <taxon>Bacillota</taxon>
        <taxon>Clostridia</taxon>
        <taxon>Caldicoprobacterales</taxon>
        <taxon>Caldicoprobacteraceae</taxon>
        <taxon>Caldicoprobacter</taxon>
    </lineage>
</organism>
<evidence type="ECO:0000256" key="3">
    <source>
        <dbReference type="ARBA" id="ARBA00022729"/>
    </source>
</evidence>
<dbReference type="InterPro" id="IPR006059">
    <property type="entry name" value="SBP"/>
</dbReference>
<dbReference type="AlphaFoldDB" id="A0A1I5WIL0"/>
<keyword evidence="7" id="KW-1185">Reference proteome</keyword>
<dbReference type="Pfam" id="PF13416">
    <property type="entry name" value="SBP_bac_8"/>
    <property type="match status" value="1"/>
</dbReference>
<evidence type="ECO:0000256" key="1">
    <source>
        <dbReference type="ARBA" id="ARBA00008520"/>
    </source>
</evidence>
<evidence type="ECO:0000313" key="7">
    <source>
        <dbReference type="Proteomes" id="UP000198577"/>
    </source>
</evidence>
<dbReference type="Proteomes" id="UP000198577">
    <property type="component" value="Unassembled WGS sequence"/>
</dbReference>